<reference evidence="3" key="1">
    <citation type="journal article" date="2021" name="Nat. Commun.">
        <title>Genetic determinants of endophytism in the Arabidopsis root mycobiome.</title>
        <authorList>
            <person name="Mesny F."/>
            <person name="Miyauchi S."/>
            <person name="Thiergart T."/>
            <person name="Pickel B."/>
            <person name="Atanasova L."/>
            <person name="Karlsson M."/>
            <person name="Huettel B."/>
            <person name="Barry K.W."/>
            <person name="Haridas S."/>
            <person name="Chen C."/>
            <person name="Bauer D."/>
            <person name="Andreopoulos W."/>
            <person name="Pangilinan J."/>
            <person name="LaButti K."/>
            <person name="Riley R."/>
            <person name="Lipzen A."/>
            <person name="Clum A."/>
            <person name="Drula E."/>
            <person name="Henrissat B."/>
            <person name="Kohler A."/>
            <person name="Grigoriev I.V."/>
            <person name="Martin F.M."/>
            <person name="Hacquard S."/>
        </authorList>
    </citation>
    <scope>NUCLEOTIDE SEQUENCE</scope>
    <source>
        <strain evidence="3">MPI-SDFR-AT-0120</strain>
    </source>
</reference>
<keyword evidence="2" id="KW-1133">Transmembrane helix</keyword>
<evidence type="ECO:0000313" key="4">
    <source>
        <dbReference type="Proteomes" id="UP000813461"/>
    </source>
</evidence>
<comment type="caution">
    <text evidence="3">The sequence shown here is derived from an EMBL/GenBank/DDBJ whole genome shotgun (WGS) entry which is preliminary data.</text>
</comment>
<keyword evidence="4" id="KW-1185">Reference proteome</keyword>
<dbReference type="EMBL" id="JAGMVJ010000003">
    <property type="protein sequence ID" value="KAH7092092.1"/>
    <property type="molecule type" value="Genomic_DNA"/>
</dbReference>
<accession>A0A8K0RF72</accession>
<evidence type="ECO:0000313" key="3">
    <source>
        <dbReference type="EMBL" id="KAH7092092.1"/>
    </source>
</evidence>
<keyword evidence="2" id="KW-0812">Transmembrane</keyword>
<organism evidence="3 4">
    <name type="scientific">Paraphoma chrysanthemicola</name>
    <dbReference type="NCBI Taxonomy" id="798071"/>
    <lineage>
        <taxon>Eukaryota</taxon>
        <taxon>Fungi</taxon>
        <taxon>Dikarya</taxon>
        <taxon>Ascomycota</taxon>
        <taxon>Pezizomycotina</taxon>
        <taxon>Dothideomycetes</taxon>
        <taxon>Pleosporomycetidae</taxon>
        <taxon>Pleosporales</taxon>
        <taxon>Pleosporineae</taxon>
        <taxon>Phaeosphaeriaceae</taxon>
        <taxon>Paraphoma</taxon>
    </lineage>
</organism>
<protein>
    <submittedName>
        <fullName evidence="3">Uncharacterized protein</fullName>
    </submittedName>
</protein>
<feature type="transmembrane region" description="Helical" evidence="2">
    <location>
        <begin position="60"/>
        <end position="81"/>
    </location>
</feature>
<name>A0A8K0RF72_9PLEO</name>
<feature type="transmembrane region" description="Helical" evidence="2">
    <location>
        <begin position="398"/>
        <end position="417"/>
    </location>
</feature>
<dbReference type="OrthoDB" id="3801569at2759"/>
<dbReference type="Proteomes" id="UP000813461">
    <property type="component" value="Unassembled WGS sequence"/>
</dbReference>
<keyword evidence="2" id="KW-0472">Membrane</keyword>
<sequence>MEDISGNVLTEHKDTTIIGSSQQAVASQDVPLKQHTAPTSTTAEACNVVYTKTKRARPHVLLLIASLAYVITMFAMLSLGTQNMSHYLSPRLHNAQVELRALGNMKYREQMLYNRLDKLLSTQLMRRPMETYEECLARSLDVANEQFFGLGFQYAEIREPTIEWAVDNCARLLYTPQVTSPVSTPQQIILTRWAVGTYRARLVATKMYHMVLYTWMRFVDEVDSHLRSIYPLPVDYQSDGEDHDLEPAPGHLGAKMPFGFSLDCDGSSLCRPIYDQIPDKVTISNEIMETSIRKVQELGQFCDKLEAFRHLMASISLFFVPFELLCLLAHSILSIYLFMTAPPRHSQSMNPPSTVKRSLLQLTKEEKYTVMSIAIQLGAMIFCFTEERRKSRGRTGDMFFGIGFWMTGFMMLVNMFFPAEQFEYGENVFNIWKTIKELYVLATSSHEEDVAQPVHAQVLDEAKSQDKELITGRQSQQKVEKSTPIDPDMSSSSTPQISLDITLQEEFRAELDFLRRKPQQQAYVESVSDVSSEDEGFVDLAGGITATTTEVDSDWSVVDA</sequence>
<dbReference type="AlphaFoldDB" id="A0A8K0RF72"/>
<feature type="transmembrane region" description="Helical" evidence="2">
    <location>
        <begin position="317"/>
        <end position="339"/>
    </location>
</feature>
<evidence type="ECO:0000256" key="1">
    <source>
        <dbReference type="SAM" id="MobiDB-lite"/>
    </source>
</evidence>
<gene>
    <name evidence="3" type="ORF">FB567DRAFT_516447</name>
</gene>
<evidence type="ECO:0000256" key="2">
    <source>
        <dbReference type="SAM" id="Phobius"/>
    </source>
</evidence>
<feature type="region of interest" description="Disordered" evidence="1">
    <location>
        <begin position="465"/>
        <end position="495"/>
    </location>
</feature>
<proteinExistence type="predicted"/>